<protein>
    <submittedName>
        <fullName evidence="5">Zf-HC2 domain-containing protein</fullName>
    </submittedName>
</protein>
<evidence type="ECO:0000313" key="6">
    <source>
        <dbReference type="Proteomes" id="UP001168363"/>
    </source>
</evidence>
<feature type="transmembrane region" description="Helical" evidence="3">
    <location>
        <begin position="162"/>
        <end position="183"/>
    </location>
</feature>
<feature type="domain" description="Putative zinc-finger" evidence="4">
    <location>
        <begin position="11"/>
        <end position="40"/>
    </location>
</feature>
<proteinExistence type="predicted"/>
<sequence length="275" mass="28462">MTTRGWHADVPLLTAYLAGSLDAVGGASVEQHLVRCADCRAAIADIVRAPVLKRAWAGVRDTVESPALPLAVRLARRCGVSEPVAVLLAATTSLRTAWLASAFVALGFATAAVLLGGADLLAPFLLVAPMVPVLGVAAAYGPHTDPLESLVGTTPYGRSRLILVRTLAVLVSVLPVTALLGLLLPGPLWLTAGWLGPALALVPVLLALSSFVGPRTGSAVVAIAWSGVVLLSLRVVPATWPVEATQQLVYLALALVSVVVLVVRTHRDRMIGATL</sequence>
<keyword evidence="6" id="KW-1185">Reference proteome</keyword>
<accession>A0ABT8TXT4</accession>
<evidence type="ECO:0000256" key="2">
    <source>
        <dbReference type="ARBA" id="ARBA00023163"/>
    </source>
</evidence>
<organism evidence="5 6">
    <name type="scientific">Nocardioides cremeus</name>
    <dbReference type="NCBI Taxonomy" id="3058044"/>
    <lineage>
        <taxon>Bacteria</taxon>
        <taxon>Bacillati</taxon>
        <taxon>Actinomycetota</taxon>
        <taxon>Actinomycetes</taxon>
        <taxon>Propionibacteriales</taxon>
        <taxon>Nocardioidaceae</taxon>
        <taxon>Nocardioides</taxon>
    </lineage>
</organism>
<dbReference type="Gene3D" id="1.10.10.1320">
    <property type="entry name" value="Anti-sigma factor, zinc-finger domain"/>
    <property type="match status" value="1"/>
</dbReference>
<evidence type="ECO:0000313" key="5">
    <source>
        <dbReference type="EMBL" id="MDO3397351.1"/>
    </source>
</evidence>
<keyword evidence="1" id="KW-0805">Transcription regulation</keyword>
<feature type="transmembrane region" description="Helical" evidence="3">
    <location>
        <begin position="248"/>
        <end position="265"/>
    </location>
</feature>
<evidence type="ECO:0000256" key="1">
    <source>
        <dbReference type="ARBA" id="ARBA00023015"/>
    </source>
</evidence>
<keyword evidence="3" id="KW-1133">Transmembrane helix</keyword>
<feature type="transmembrane region" description="Helical" evidence="3">
    <location>
        <begin position="189"/>
        <end position="212"/>
    </location>
</feature>
<dbReference type="InterPro" id="IPR027383">
    <property type="entry name" value="Znf_put"/>
</dbReference>
<feature type="transmembrane region" description="Helical" evidence="3">
    <location>
        <begin position="219"/>
        <end position="236"/>
    </location>
</feature>
<feature type="transmembrane region" description="Helical" evidence="3">
    <location>
        <begin position="121"/>
        <end position="141"/>
    </location>
</feature>
<comment type="caution">
    <text evidence="5">The sequence shown here is derived from an EMBL/GenBank/DDBJ whole genome shotgun (WGS) entry which is preliminary data.</text>
</comment>
<evidence type="ECO:0000259" key="4">
    <source>
        <dbReference type="Pfam" id="PF13490"/>
    </source>
</evidence>
<dbReference type="Pfam" id="PF13490">
    <property type="entry name" value="zf-HC2"/>
    <property type="match status" value="1"/>
</dbReference>
<feature type="transmembrane region" description="Helical" evidence="3">
    <location>
        <begin position="97"/>
        <end position="115"/>
    </location>
</feature>
<name>A0ABT8TXT4_9ACTN</name>
<reference evidence="5" key="1">
    <citation type="submission" date="2023-06" db="EMBL/GenBank/DDBJ databases">
        <title>Genome sequence of Nocardioides sp. SOB44.</title>
        <authorList>
            <person name="Zhang G."/>
        </authorList>
    </citation>
    <scope>NUCLEOTIDE SEQUENCE</scope>
    <source>
        <strain evidence="5">SOB44</strain>
    </source>
</reference>
<evidence type="ECO:0000256" key="3">
    <source>
        <dbReference type="SAM" id="Phobius"/>
    </source>
</evidence>
<dbReference type="EMBL" id="JAULSC010000020">
    <property type="protein sequence ID" value="MDO3397351.1"/>
    <property type="molecule type" value="Genomic_DNA"/>
</dbReference>
<keyword evidence="3" id="KW-0812">Transmembrane</keyword>
<dbReference type="RefSeq" id="WP_302709524.1">
    <property type="nucleotide sequence ID" value="NZ_JAULSC010000020.1"/>
</dbReference>
<dbReference type="Proteomes" id="UP001168363">
    <property type="component" value="Unassembled WGS sequence"/>
</dbReference>
<dbReference type="InterPro" id="IPR041916">
    <property type="entry name" value="Anti_sigma_zinc_sf"/>
</dbReference>
<keyword evidence="2" id="KW-0804">Transcription</keyword>
<gene>
    <name evidence="5" type="ORF">QWJ41_16620</name>
</gene>
<keyword evidence="3" id="KW-0472">Membrane</keyword>